<protein>
    <submittedName>
        <fullName evidence="2">Uncharacterized protein</fullName>
    </submittedName>
</protein>
<dbReference type="EMBL" id="GL732545">
    <property type="protein sequence ID" value="EFX81043.1"/>
    <property type="molecule type" value="Genomic_DNA"/>
</dbReference>
<dbReference type="Proteomes" id="UP000000305">
    <property type="component" value="Unassembled WGS sequence"/>
</dbReference>
<sequence length="53" mass="5859">MKTGPMSMAIKMRRTTPDDIEGNNIFTSMKTTPARGRSRPHPSALRKPNTTTA</sequence>
<gene>
    <name evidence="2" type="ORF">DAPPUDRAFT_242884</name>
</gene>
<evidence type="ECO:0000313" key="2">
    <source>
        <dbReference type="EMBL" id="EFX81043.1"/>
    </source>
</evidence>
<organism evidence="2 3">
    <name type="scientific">Daphnia pulex</name>
    <name type="common">Water flea</name>
    <dbReference type="NCBI Taxonomy" id="6669"/>
    <lineage>
        <taxon>Eukaryota</taxon>
        <taxon>Metazoa</taxon>
        <taxon>Ecdysozoa</taxon>
        <taxon>Arthropoda</taxon>
        <taxon>Crustacea</taxon>
        <taxon>Branchiopoda</taxon>
        <taxon>Diplostraca</taxon>
        <taxon>Cladocera</taxon>
        <taxon>Anomopoda</taxon>
        <taxon>Daphniidae</taxon>
        <taxon>Daphnia</taxon>
    </lineage>
</organism>
<accession>E9GHK2</accession>
<evidence type="ECO:0000256" key="1">
    <source>
        <dbReference type="SAM" id="MobiDB-lite"/>
    </source>
</evidence>
<dbReference type="AlphaFoldDB" id="E9GHK2"/>
<dbReference type="HOGENOM" id="CLU_3070794_0_0_1"/>
<name>E9GHK2_DAPPU</name>
<evidence type="ECO:0000313" key="3">
    <source>
        <dbReference type="Proteomes" id="UP000000305"/>
    </source>
</evidence>
<feature type="region of interest" description="Disordered" evidence="1">
    <location>
        <begin position="13"/>
        <end position="53"/>
    </location>
</feature>
<dbReference type="InParanoid" id="E9GHK2"/>
<proteinExistence type="predicted"/>
<reference evidence="2 3" key="1">
    <citation type="journal article" date="2011" name="Science">
        <title>The ecoresponsive genome of Daphnia pulex.</title>
        <authorList>
            <person name="Colbourne J.K."/>
            <person name="Pfrender M.E."/>
            <person name="Gilbert D."/>
            <person name="Thomas W.K."/>
            <person name="Tucker A."/>
            <person name="Oakley T.H."/>
            <person name="Tokishita S."/>
            <person name="Aerts A."/>
            <person name="Arnold G.J."/>
            <person name="Basu M.K."/>
            <person name="Bauer D.J."/>
            <person name="Caceres C.E."/>
            <person name="Carmel L."/>
            <person name="Casola C."/>
            <person name="Choi J.H."/>
            <person name="Detter J.C."/>
            <person name="Dong Q."/>
            <person name="Dusheyko S."/>
            <person name="Eads B.D."/>
            <person name="Frohlich T."/>
            <person name="Geiler-Samerotte K.A."/>
            <person name="Gerlach D."/>
            <person name="Hatcher P."/>
            <person name="Jogdeo S."/>
            <person name="Krijgsveld J."/>
            <person name="Kriventseva E.V."/>
            <person name="Kultz D."/>
            <person name="Laforsch C."/>
            <person name="Lindquist E."/>
            <person name="Lopez J."/>
            <person name="Manak J.R."/>
            <person name="Muller J."/>
            <person name="Pangilinan J."/>
            <person name="Patwardhan R.P."/>
            <person name="Pitluck S."/>
            <person name="Pritham E.J."/>
            <person name="Rechtsteiner A."/>
            <person name="Rho M."/>
            <person name="Rogozin I.B."/>
            <person name="Sakarya O."/>
            <person name="Salamov A."/>
            <person name="Schaack S."/>
            <person name="Shapiro H."/>
            <person name="Shiga Y."/>
            <person name="Skalitzky C."/>
            <person name="Smith Z."/>
            <person name="Souvorov A."/>
            <person name="Sung W."/>
            <person name="Tang Z."/>
            <person name="Tsuchiya D."/>
            <person name="Tu H."/>
            <person name="Vos H."/>
            <person name="Wang M."/>
            <person name="Wolf Y.I."/>
            <person name="Yamagata H."/>
            <person name="Yamada T."/>
            <person name="Ye Y."/>
            <person name="Shaw J.R."/>
            <person name="Andrews J."/>
            <person name="Crease T.J."/>
            <person name="Tang H."/>
            <person name="Lucas S.M."/>
            <person name="Robertson H.M."/>
            <person name="Bork P."/>
            <person name="Koonin E.V."/>
            <person name="Zdobnov E.M."/>
            <person name="Grigoriev I.V."/>
            <person name="Lynch M."/>
            <person name="Boore J.L."/>
        </authorList>
    </citation>
    <scope>NUCLEOTIDE SEQUENCE [LARGE SCALE GENOMIC DNA]</scope>
</reference>
<keyword evidence="3" id="KW-1185">Reference proteome</keyword>
<dbReference type="KEGG" id="dpx:DAPPUDRAFT_242884"/>